<dbReference type="EMBL" id="MF101410">
    <property type="protein sequence ID" value="ARW59770.1"/>
    <property type="molecule type" value="Genomic_DNA"/>
</dbReference>
<dbReference type="AlphaFoldDB" id="A0A1Z1M1J6"/>
<dbReference type="GeneID" id="33348012"/>
<sequence length="382" mass="46723">MLNLISNAIYSRKFFFERISLRILMLQKQIYIATKKNHIDYVNQLQKYLINSNEAKLMSIRDIMSRMIIKTTHYKNRTGFFNVKSNLKVIKILFERHLLLNQNLFIVNQRIRQDILYLSVLPVYNAKLRKNTLRNLTCYNSYKNYLVYISNNYLSRFKYRQHRDDFIQIIIDKLQPSAHVNMLITNILHECNIYLSFTVYNVDSQQCLRYKSNELKDFLIDSKNLVQLISNLLLLDNFWFFFRLYLKKYRTENTQKSTCKLVGDSLSAITDNRYVTISQKLKFFLYKKIYRNFKPIKIIKYKNKFTYNLIRLYLKHYKNLNDFLFLNLVQYCHKFINVFIYTYQRKIDYNSLIFMKSKKVFKFNYIINLHIYYYNILNFYAF</sequence>
<gene>
    <name evidence="2" type="primary">ConsOrf5</name>
</gene>
<feature type="domain" description="Reverse transcriptase N-terminal" evidence="1">
    <location>
        <begin position="17"/>
        <end position="64"/>
    </location>
</feature>
<proteinExistence type="predicted"/>
<dbReference type="Pfam" id="PF13655">
    <property type="entry name" value="RVT_N"/>
    <property type="match status" value="1"/>
</dbReference>
<geneLocation type="chloroplast" evidence="2"/>
<keyword evidence="2" id="KW-0934">Plastid</keyword>
<dbReference type="InterPro" id="IPR025960">
    <property type="entry name" value="RVT_N"/>
</dbReference>
<evidence type="ECO:0000313" key="2">
    <source>
        <dbReference type="EMBL" id="ARW59770.1"/>
    </source>
</evidence>
<accession>A0A1Z1M1J6</accession>
<protein>
    <recommendedName>
        <fullName evidence="1">Reverse transcriptase N-terminal domain-containing protein</fullName>
    </recommendedName>
</protein>
<name>A0A1Z1M1J6_9FLOR</name>
<dbReference type="RefSeq" id="YP_009391626.1">
    <property type="nucleotide sequence ID" value="NC_035259.1"/>
</dbReference>
<evidence type="ECO:0000259" key="1">
    <source>
        <dbReference type="Pfam" id="PF13655"/>
    </source>
</evidence>
<reference evidence="2" key="1">
    <citation type="journal article" date="2017" name="J. Phycol.">
        <title>Analysis of chloroplast genomes and a supermatrix inform reclassification of the Rhodomelaceae (Rhodophyta).</title>
        <authorList>
            <person name="Diaz-Tapia P."/>
            <person name="Maggs C.A."/>
            <person name="West J.A."/>
            <person name="Verbruggen H."/>
        </authorList>
    </citation>
    <scope>NUCLEOTIDE SEQUENCE</scope>
    <source>
        <strain evidence="2">HV1501</strain>
    </source>
</reference>
<keyword evidence="2" id="KW-0150">Chloroplast</keyword>
<organism evidence="2">
    <name type="scientific">Laurenciella marilzae</name>
    <dbReference type="NCBI Taxonomy" id="1413812"/>
    <lineage>
        <taxon>Eukaryota</taxon>
        <taxon>Rhodophyta</taxon>
        <taxon>Florideophyceae</taxon>
        <taxon>Rhodymeniophycidae</taxon>
        <taxon>Ceramiales</taxon>
        <taxon>Rhodomelaceae</taxon>
        <taxon>Laurencieae</taxon>
        <taxon>Laurenciella</taxon>
    </lineage>
</organism>